<reference evidence="4 5" key="1">
    <citation type="submission" date="2016-05" db="EMBL/GenBank/DDBJ databases">
        <title>Draft genome sequence of a porcine commensal Rothia nasimurium.</title>
        <authorList>
            <person name="Gaiser R.A."/>
            <person name="Van Baarlen P."/>
            <person name="Wells J.M."/>
        </authorList>
    </citation>
    <scope>NUCLEOTIDE SEQUENCE [LARGE SCALE GENOMIC DNA]</scope>
    <source>
        <strain evidence="4 5">PT-32</strain>
    </source>
</reference>
<feature type="domain" description="CsbD-like" evidence="3">
    <location>
        <begin position="5"/>
        <end position="55"/>
    </location>
</feature>
<comment type="caution">
    <text evidence="4">The sequence shown here is derived from an EMBL/GenBank/DDBJ whole genome shotgun (WGS) entry which is preliminary data.</text>
</comment>
<dbReference type="InterPro" id="IPR036629">
    <property type="entry name" value="YjbJ_sf"/>
</dbReference>
<protein>
    <recommendedName>
        <fullName evidence="3">CsbD-like domain-containing protein</fullName>
    </recommendedName>
</protein>
<comment type="similarity">
    <text evidence="1">Belongs to the UPF0337 (CsbD) family.</text>
</comment>
<organism evidence="4 5">
    <name type="scientific">Rothia nasimurium</name>
    <dbReference type="NCBI Taxonomy" id="85336"/>
    <lineage>
        <taxon>Bacteria</taxon>
        <taxon>Bacillati</taxon>
        <taxon>Actinomycetota</taxon>
        <taxon>Actinomycetes</taxon>
        <taxon>Micrococcales</taxon>
        <taxon>Micrococcaceae</taxon>
        <taxon>Rothia</taxon>
    </lineage>
</organism>
<keyword evidence="5" id="KW-1185">Reference proteome</keyword>
<accession>A0A1Y1RSL9</accession>
<dbReference type="Pfam" id="PF05532">
    <property type="entry name" value="CsbD"/>
    <property type="match status" value="1"/>
</dbReference>
<dbReference type="Gene3D" id="1.10.1470.10">
    <property type="entry name" value="YjbJ"/>
    <property type="match status" value="1"/>
</dbReference>
<dbReference type="OrthoDB" id="2143260at2"/>
<dbReference type="Proteomes" id="UP000192359">
    <property type="component" value="Unassembled WGS sequence"/>
</dbReference>
<dbReference type="EMBL" id="LXWF01000008">
    <property type="protein sequence ID" value="ORC22617.1"/>
    <property type="molecule type" value="Genomic_DNA"/>
</dbReference>
<proteinExistence type="inferred from homology"/>
<evidence type="ECO:0000313" key="4">
    <source>
        <dbReference type="EMBL" id="ORC22617.1"/>
    </source>
</evidence>
<feature type="compositionally biased region" description="Basic and acidic residues" evidence="2">
    <location>
        <begin position="17"/>
        <end position="37"/>
    </location>
</feature>
<dbReference type="RefSeq" id="WP_083090938.1">
    <property type="nucleotide sequence ID" value="NZ_LXWF01000008.1"/>
</dbReference>
<evidence type="ECO:0000259" key="3">
    <source>
        <dbReference type="Pfam" id="PF05532"/>
    </source>
</evidence>
<evidence type="ECO:0000256" key="2">
    <source>
        <dbReference type="SAM" id="MobiDB-lite"/>
    </source>
</evidence>
<dbReference type="SUPFAM" id="SSF69047">
    <property type="entry name" value="Hypothetical protein YjbJ"/>
    <property type="match status" value="1"/>
</dbReference>
<dbReference type="AlphaFoldDB" id="A0A1Y1RSL9"/>
<dbReference type="InterPro" id="IPR008462">
    <property type="entry name" value="CsbD"/>
</dbReference>
<name>A0A1Y1RSL9_9MICC</name>
<sequence>MSAGDKIKNGLDNLTGKAKEAGGKLTGNERLEAEGKADQVQAQAQDKVDDAKNTVAGIKDSFKKD</sequence>
<feature type="region of interest" description="Disordered" evidence="2">
    <location>
        <begin position="1"/>
        <end position="65"/>
    </location>
</feature>
<evidence type="ECO:0000256" key="1">
    <source>
        <dbReference type="ARBA" id="ARBA00009129"/>
    </source>
</evidence>
<evidence type="ECO:0000313" key="5">
    <source>
        <dbReference type="Proteomes" id="UP000192359"/>
    </source>
</evidence>
<gene>
    <name evidence="4" type="ORF">A7979_10695</name>
</gene>